<proteinExistence type="predicted"/>
<dbReference type="PANTHER" id="PTHR40267:SF1">
    <property type="entry name" value="BLR3294 PROTEIN"/>
    <property type="match status" value="1"/>
</dbReference>
<dbReference type="InterPro" id="IPR053714">
    <property type="entry name" value="Iso_Racemase_Enz_sf"/>
</dbReference>
<evidence type="ECO:0000313" key="1">
    <source>
        <dbReference type="EMBL" id="QCP49601.1"/>
    </source>
</evidence>
<dbReference type="PIRSF" id="PIRSF015736">
    <property type="entry name" value="MI"/>
    <property type="match status" value="1"/>
</dbReference>
<dbReference type="EMBL" id="CP040077">
    <property type="protein sequence ID" value="QCP49601.1"/>
    <property type="molecule type" value="Genomic_DNA"/>
</dbReference>
<evidence type="ECO:0000313" key="2">
    <source>
        <dbReference type="Proteomes" id="UP000298656"/>
    </source>
</evidence>
<dbReference type="Pfam" id="PF17645">
    <property type="entry name" value="Amdase"/>
    <property type="match status" value="1"/>
</dbReference>
<gene>
    <name evidence="1" type="ORF">FAZ95_10720</name>
</gene>
<dbReference type="OrthoDB" id="483160at2"/>
<keyword evidence="2" id="KW-1185">Reference proteome</keyword>
<dbReference type="AlphaFoldDB" id="A0A4P8INK1"/>
<dbReference type="Gene3D" id="3.40.50.12500">
    <property type="match status" value="1"/>
</dbReference>
<name>A0A4P8INK1_9BURK</name>
<reference evidence="1 2" key="1">
    <citation type="submission" date="2019-05" db="EMBL/GenBank/DDBJ databases">
        <title>Burkholderia sp. DHOD12, isolated from subtropical forest soil.</title>
        <authorList>
            <person name="Gao Z.-H."/>
            <person name="Qiu L.-H."/>
        </authorList>
    </citation>
    <scope>NUCLEOTIDE SEQUENCE [LARGE SCALE GENOMIC DNA]</scope>
    <source>
        <strain evidence="1 2">DHOD12</strain>
    </source>
</reference>
<dbReference type="PANTHER" id="PTHR40267">
    <property type="entry name" value="BLR3294 PROTEIN"/>
    <property type="match status" value="1"/>
</dbReference>
<organism evidence="1 2">
    <name type="scientific">Trinickia violacea</name>
    <dbReference type="NCBI Taxonomy" id="2571746"/>
    <lineage>
        <taxon>Bacteria</taxon>
        <taxon>Pseudomonadati</taxon>
        <taxon>Pseudomonadota</taxon>
        <taxon>Betaproteobacteria</taxon>
        <taxon>Burkholderiales</taxon>
        <taxon>Burkholderiaceae</taxon>
        <taxon>Trinickia</taxon>
    </lineage>
</organism>
<sequence length="241" mass="25949">MSCGFGTRARIGQLYPSGGLCDYEMQLMAPDGVQFLTSRLPFRRSSLADDAALLEDLEVHASLLADARVDLIALNCTAAGVVAGAMHINQRIEAATGIRAVTTVEAVLAALDAVSAKRVALLTPYLPEVVDAERHFLGRHGIEVVAEYAESRATPFEQGMIPPERWLELSERLQAAAATADALLISCAGIQLATHMDAIEKRFGRPVVASNQALLWYCLRVLGIKEQRAGYGALLAGDFDR</sequence>
<protein>
    <submittedName>
        <fullName evidence="1">Arylmalonate decarboxylase</fullName>
    </submittedName>
</protein>
<dbReference type="KEGG" id="tvl:FAZ95_10720"/>
<dbReference type="Proteomes" id="UP000298656">
    <property type="component" value="Chromosome 1"/>
</dbReference>
<accession>A0A4P8INK1</accession>
<dbReference type="InterPro" id="IPR026286">
    <property type="entry name" value="MaiA/AMDase"/>
</dbReference>